<dbReference type="EMBL" id="FOUY01000036">
    <property type="protein sequence ID" value="SFO20000.1"/>
    <property type="molecule type" value="Genomic_DNA"/>
</dbReference>
<dbReference type="Pfam" id="PF13338">
    <property type="entry name" value="AbiEi_4"/>
    <property type="match status" value="1"/>
</dbReference>
<evidence type="ECO:0000259" key="2">
    <source>
        <dbReference type="Pfam" id="PF13338"/>
    </source>
</evidence>
<feature type="region of interest" description="Disordered" evidence="1">
    <location>
        <begin position="309"/>
        <end position="338"/>
    </location>
</feature>
<organism evidence="3 4">
    <name type="scientific">Pseudonocardia ammonioxydans</name>
    <dbReference type="NCBI Taxonomy" id="260086"/>
    <lineage>
        <taxon>Bacteria</taxon>
        <taxon>Bacillati</taxon>
        <taxon>Actinomycetota</taxon>
        <taxon>Actinomycetes</taxon>
        <taxon>Pseudonocardiales</taxon>
        <taxon>Pseudonocardiaceae</taxon>
        <taxon>Pseudonocardia</taxon>
    </lineage>
</organism>
<dbReference type="SUPFAM" id="SSF52980">
    <property type="entry name" value="Restriction endonuclease-like"/>
    <property type="match status" value="1"/>
</dbReference>
<evidence type="ECO:0000313" key="4">
    <source>
        <dbReference type="Proteomes" id="UP000199614"/>
    </source>
</evidence>
<evidence type="ECO:0000313" key="3">
    <source>
        <dbReference type="EMBL" id="SFO20000.1"/>
    </source>
</evidence>
<dbReference type="InterPro" id="IPR011335">
    <property type="entry name" value="Restrct_endonuc-II-like"/>
</dbReference>
<accession>A0A1I5F8I4</accession>
<dbReference type="AlphaFoldDB" id="A0A1I5F8I4"/>
<sequence length="364" mass="39275">MHLSELLAWQAGVVSRAQALACGMSARTIARRRASGDWIELLPGIYLVAGHRRSHEMWVRAASLWAGGRATVHGPSAAFWHGMRETAPLPVLVTVPRNVRRVRRAEIRVRTKDLAAVDRVELRGIGVTGRGLTVLETAAVHDDGPAFLDRALQRYVEPADLQAAYARGLGGHGMDRAGRLLVAAMDRADSALERRLLQLVRGAGVTGVVRGLPFQGWHIDIAFPDVRVAVEVDGWAWHVDRDGSAVTGPSRTPWSVPAGWCCGSPGPTSTSTRAGRWPRSGQPCGGDRGVADDRCRIRHASFTTSRSWRRDQSRSCTTGAGASAAIGPSRSRTPWNSRFSSTAATAAALIPESNTVRNHSGKSW</sequence>
<feature type="region of interest" description="Disordered" evidence="1">
    <location>
        <begin position="267"/>
        <end position="288"/>
    </location>
</feature>
<dbReference type="InterPro" id="IPR025159">
    <property type="entry name" value="AbiEi_N"/>
</dbReference>
<gene>
    <name evidence="3" type="ORF">SAMN05216207_10367</name>
</gene>
<proteinExistence type="predicted"/>
<reference evidence="3 4" key="1">
    <citation type="submission" date="2016-10" db="EMBL/GenBank/DDBJ databases">
        <authorList>
            <person name="de Groot N.N."/>
        </authorList>
    </citation>
    <scope>NUCLEOTIDE SEQUENCE [LARGE SCALE GENOMIC DNA]</scope>
    <source>
        <strain evidence="3 4">CGMCC 4.1877</strain>
    </source>
</reference>
<keyword evidence="4" id="KW-1185">Reference proteome</keyword>
<evidence type="ECO:0000256" key="1">
    <source>
        <dbReference type="SAM" id="MobiDB-lite"/>
    </source>
</evidence>
<name>A0A1I5F8I4_PSUAM</name>
<protein>
    <submittedName>
        <fullName evidence="3">Transcriptional regulator, AbiEi antitoxin, Type IV TA system</fullName>
    </submittedName>
</protein>
<dbReference type="Proteomes" id="UP000199614">
    <property type="component" value="Unassembled WGS sequence"/>
</dbReference>
<dbReference type="STRING" id="260086.SAMN05216207_10367"/>
<feature type="domain" description="AbiEi antitoxin N-terminal" evidence="2">
    <location>
        <begin position="3"/>
        <end position="49"/>
    </location>
</feature>